<dbReference type="InterPro" id="IPR000719">
    <property type="entry name" value="Prot_kinase_dom"/>
</dbReference>
<dbReference type="PANTHER" id="PTHR48012">
    <property type="entry name" value="STERILE20-LIKE KINASE, ISOFORM B-RELATED"/>
    <property type="match status" value="1"/>
</dbReference>
<dbReference type="Gene3D" id="1.10.510.10">
    <property type="entry name" value="Transferase(Phosphotransferase) domain 1"/>
    <property type="match status" value="1"/>
</dbReference>
<dbReference type="GO" id="GO:0005737">
    <property type="term" value="C:cytoplasm"/>
    <property type="evidence" value="ECO:0007669"/>
    <property type="project" value="TreeGrafter"/>
</dbReference>
<keyword evidence="2" id="KW-0723">Serine/threonine-protein kinase</keyword>
<protein>
    <recommendedName>
        <fullName evidence="9">Protein kinase domain-containing protein</fullName>
    </recommendedName>
</protein>
<dbReference type="OrthoDB" id="2914378at2759"/>
<keyword evidence="6" id="KW-0067">ATP-binding</keyword>
<dbReference type="GO" id="GO:0005524">
    <property type="term" value="F:ATP binding"/>
    <property type="evidence" value="ECO:0007669"/>
    <property type="project" value="UniProtKB-KW"/>
</dbReference>
<keyword evidence="4" id="KW-0547">Nucleotide-binding</keyword>
<dbReference type="AlphaFoldDB" id="A0A1X6NMD1"/>
<evidence type="ECO:0000313" key="11">
    <source>
        <dbReference type="Proteomes" id="UP000218209"/>
    </source>
</evidence>
<dbReference type="EMBL" id="KV919402">
    <property type="protein sequence ID" value="OSX69791.1"/>
    <property type="molecule type" value="Genomic_DNA"/>
</dbReference>
<evidence type="ECO:0000256" key="1">
    <source>
        <dbReference type="ARBA" id="ARBA00008874"/>
    </source>
</evidence>
<evidence type="ECO:0000256" key="5">
    <source>
        <dbReference type="ARBA" id="ARBA00022777"/>
    </source>
</evidence>
<comment type="catalytic activity">
    <reaction evidence="8">
        <text>L-seryl-[protein] + ATP = O-phospho-L-seryl-[protein] + ADP + H(+)</text>
        <dbReference type="Rhea" id="RHEA:17989"/>
        <dbReference type="Rhea" id="RHEA-COMP:9863"/>
        <dbReference type="Rhea" id="RHEA-COMP:11604"/>
        <dbReference type="ChEBI" id="CHEBI:15378"/>
        <dbReference type="ChEBI" id="CHEBI:29999"/>
        <dbReference type="ChEBI" id="CHEBI:30616"/>
        <dbReference type="ChEBI" id="CHEBI:83421"/>
        <dbReference type="ChEBI" id="CHEBI:456216"/>
        <dbReference type="EC" id="2.7.11.1"/>
    </reaction>
</comment>
<evidence type="ECO:0000256" key="4">
    <source>
        <dbReference type="ARBA" id="ARBA00022741"/>
    </source>
</evidence>
<evidence type="ECO:0000256" key="7">
    <source>
        <dbReference type="ARBA" id="ARBA00047899"/>
    </source>
</evidence>
<reference evidence="10 11" key="1">
    <citation type="submission" date="2017-03" db="EMBL/GenBank/DDBJ databases">
        <title>WGS assembly of Porphyra umbilicalis.</title>
        <authorList>
            <person name="Brawley S.H."/>
            <person name="Blouin N.A."/>
            <person name="Ficko-Blean E."/>
            <person name="Wheeler G.L."/>
            <person name="Lohr M."/>
            <person name="Goodson H.V."/>
            <person name="Jenkins J.W."/>
            <person name="Blaby-Haas C.E."/>
            <person name="Helliwell K.E."/>
            <person name="Chan C."/>
            <person name="Marriage T."/>
            <person name="Bhattacharya D."/>
            <person name="Klein A.S."/>
            <person name="Badis Y."/>
            <person name="Brodie J."/>
            <person name="Cao Y."/>
            <person name="Collen J."/>
            <person name="Dittami S.M."/>
            <person name="Gachon C.M."/>
            <person name="Green B.R."/>
            <person name="Karpowicz S."/>
            <person name="Kim J.W."/>
            <person name="Kudahl U."/>
            <person name="Lin S."/>
            <person name="Michel G."/>
            <person name="Mittag M."/>
            <person name="Olson B.J."/>
            <person name="Pangilinan J."/>
            <person name="Peng Y."/>
            <person name="Qiu H."/>
            <person name="Shu S."/>
            <person name="Singer J.T."/>
            <person name="Smith A.G."/>
            <person name="Sprecher B.N."/>
            <person name="Wagner V."/>
            <person name="Wang W."/>
            <person name="Wang Z.-Y."/>
            <person name="Yan J."/>
            <person name="Yarish C."/>
            <person name="Zoeuner-Riek S."/>
            <person name="Zhuang Y."/>
            <person name="Zou Y."/>
            <person name="Lindquist E.A."/>
            <person name="Grimwood J."/>
            <person name="Barry K."/>
            <person name="Rokhsar D.S."/>
            <person name="Schmutz J."/>
            <person name="Stiller J.W."/>
            <person name="Grossman A.R."/>
            <person name="Prochnik S.E."/>
        </authorList>
    </citation>
    <scope>NUCLEOTIDE SEQUENCE [LARGE SCALE GENOMIC DNA]</scope>
    <source>
        <strain evidence="10">4086291</strain>
    </source>
</reference>
<proteinExistence type="inferred from homology"/>
<evidence type="ECO:0000256" key="2">
    <source>
        <dbReference type="ARBA" id="ARBA00022527"/>
    </source>
</evidence>
<evidence type="ECO:0000313" key="10">
    <source>
        <dbReference type="EMBL" id="OSX69791.1"/>
    </source>
</evidence>
<dbReference type="PANTHER" id="PTHR48012:SF10">
    <property type="entry name" value="FI20177P1"/>
    <property type="match status" value="1"/>
</dbReference>
<evidence type="ECO:0000259" key="9">
    <source>
        <dbReference type="PROSITE" id="PS50011"/>
    </source>
</evidence>
<gene>
    <name evidence="10" type="ORF">BU14_1150s0004</name>
</gene>
<evidence type="ECO:0000256" key="3">
    <source>
        <dbReference type="ARBA" id="ARBA00022679"/>
    </source>
</evidence>
<dbReference type="Pfam" id="PF00069">
    <property type="entry name" value="Pkinase"/>
    <property type="match status" value="1"/>
</dbReference>
<keyword evidence="3" id="KW-0808">Transferase</keyword>
<comment type="similarity">
    <text evidence="1">Belongs to the protein kinase superfamily. STE Ser/Thr protein kinase family. STE20 subfamily.</text>
</comment>
<organism evidence="10 11">
    <name type="scientific">Porphyra umbilicalis</name>
    <name type="common">Purple laver</name>
    <name type="synonym">Red alga</name>
    <dbReference type="NCBI Taxonomy" id="2786"/>
    <lineage>
        <taxon>Eukaryota</taxon>
        <taxon>Rhodophyta</taxon>
        <taxon>Bangiophyceae</taxon>
        <taxon>Bangiales</taxon>
        <taxon>Bangiaceae</taxon>
        <taxon>Porphyra</taxon>
    </lineage>
</organism>
<dbReference type="InterPro" id="IPR050629">
    <property type="entry name" value="STE20/SPS1-PAK"/>
</dbReference>
<dbReference type="SMART" id="SM00220">
    <property type="entry name" value="S_TKc"/>
    <property type="match status" value="1"/>
</dbReference>
<feature type="domain" description="Protein kinase" evidence="9">
    <location>
        <begin position="1"/>
        <end position="208"/>
    </location>
</feature>
<evidence type="ECO:0000256" key="6">
    <source>
        <dbReference type="ARBA" id="ARBA00022840"/>
    </source>
</evidence>
<dbReference type="InterPro" id="IPR011009">
    <property type="entry name" value="Kinase-like_dom_sf"/>
</dbReference>
<dbReference type="Proteomes" id="UP000218209">
    <property type="component" value="Unassembled WGS sequence"/>
</dbReference>
<dbReference type="GO" id="GO:0004674">
    <property type="term" value="F:protein serine/threonine kinase activity"/>
    <property type="evidence" value="ECO:0007669"/>
    <property type="project" value="UniProtKB-KW"/>
</dbReference>
<keyword evidence="11" id="KW-1185">Reference proteome</keyword>
<sequence>MTALALEVRVASTVRHPHLVAAYETYVWKGSCWVAMEYCGGGSLTDVLDAAQARGVRLPEGVIAYVLGGVLGGLGALHGMRRLHRDVKSDNLGDLGFCAELTEERGKRTSVVGTPYWMAPELIRSRHYDYKADIWSLGIVGLELADYEPPHMAEAAMRAMFLIATQAPPTLKAPATWSPAYRAFLGSCLVADPAGRAGVAQLRRSPFLRSACSGAEFVAFLATLGMGVEGVFAGGGGGGGGGDPVDGGGVDAVGGGGVDAAAAAATPSPPPSVAVQ</sequence>
<keyword evidence="5" id="KW-0418">Kinase</keyword>
<name>A0A1X6NMD1_PORUM</name>
<accession>A0A1X6NMD1</accession>
<dbReference type="SUPFAM" id="SSF56112">
    <property type="entry name" value="Protein kinase-like (PK-like)"/>
    <property type="match status" value="1"/>
</dbReference>
<evidence type="ECO:0000256" key="8">
    <source>
        <dbReference type="ARBA" id="ARBA00048679"/>
    </source>
</evidence>
<dbReference type="PROSITE" id="PS50011">
    <property type="entry name" value="PROTEIN_KINASE_DOM"/>
    <property type="match status" value="1"/>
</dbReference>
<comment type="catalytic activity">
    <reaction evidence="7">
        <text>L-threonyl-[protein] + ATP = O-phospho-L-threonyl-[protein] + ADP + H(+)</text>
        <dbReference type="Rhea" id="RHEA:46608"/>
        <dbReference type="Rhea" id="RHEA-COMP:11060"/>
        <dbReference type="Rhea" id="RHEA-COMP:11605"/>
        <dbReference type="ChEBI" id="CHEBI:15378"/>
        <dbReference type="ChEBI" id="CHEBI:30013"/>
        <dbReference type="ChEBI" id="CHEBI:30616"/>
        <dbReference type="ChEBI" id="CHEBI:61977"/>
        <dbReference type="ChEBI" id="CHEBI:456216"/>
        <dbReference type="EC" id="2.7.11.1"/>
    </reaction>
</comment>